<gene>
    <name evidence="7" type="ORF">SAMN05518846_10332</name>
</gene>
<dbReference type="InterPro" id="IPR011701">
    <property type="entry name" value="MFS"/>
</dbReference>
<keyword evidence="4 6" id="KW-1133">Transmembrane helix</keyword>
<proteinExistence type="predicted"/>
<protein>
    <submittedName>
        <fullName evidence="7">Transmembrane secretion effector</fullName>
    </submittedName>
</protein>
<dbReference type="PANTHER" id="PTHR23513:SF19">
    <property type="entry name" value="MAJOR FACILITATOR SUPERFAMILY (MFS) PROFILE DOMAIN-CONTAINING PROTEIN"/>
    <property type="match status" value="1"/>
</dbReference>
<keyword evidence="5 6" id="KW-0472">Membrane</keyword>
<dbReference type="Pfam" id="PF07690">
    <property type="entry name" value="MFS_1"/>
    <property type="match status" value="1"/>
</dbReference>
<dbReference type="AlphaFoldDB" id="A0A1I3QHM7"/>
<feature type="transmembrane region" description="Helical" evidence="6">
    <location>
        <begin position="289"/>
        <end position="305"/>
    </location>
</feature>
<keyword evidence="2" id="KW-1003">Cell membrane</keyword>
<feature type="transmembrane region" description="Helical" evidence="6">
    <location>
        <begin position="256"/>
        <end position="277"/>
    </location>
</feature>
<feature type="transmembrane region" description="Helical" evidence="6">
    <location>
        <begin position="7"/>
        <end position="32"/>
    </location>
</feature>
<sequence length="417" mass="44852">MWNRRFIFLWGGQTLANLGDVFYIVAFISAVYAVTDSVMYTSLIPVMNLTAQSAGALTAPFVFRRLSLPQMLVVSQGSKTLFLAAAVLVVPLAEDRGPQLVSALLAVGAAIAFMDGWSNPARNSLVPQVVPRSELMRANGLLATSDQTAFFAGWALGGVLVAWIGSGLVISGTVAAYLVSTLAMLGVAPDAGRERAQPKAEAGNPSLLTGWRFIRTNPKVRFVVTVDAVIGLANAVWIAAIMLPFAVQELEKGEEWWGYINAGYLLGAIIGGILLLAKAQRMQKHLPHWIMAGIIGSAVVTVGFGSSTHPLLALFFSFALGPLYEVHAISKQTLLQQATPEERLPYVLSAKGTVDTMVFGISALVMGALAEWLGTRTVYFLSAGILCVAVLFAWHFRRLQHQHTECEYGSYGSNDHV</sequence>
<comment type="subcellular location">
    <subcellularLocation>
        <location evidence="1">Cell membrane</location>
        <topology evidence="1">Multi-pass membrane protein</topology>
    </subcellularLocation>
</comment>
<evidence type="ECO:0000256" key="5">
    <source>
        <dbReference type="ARBA" id="ARBA00023136"/>
    </source>
</evidence>
<dbReference type="GO" id="GO:0005886">
    <property type="term" value="C:plasma membrane"/>
    <property type="evidence" value="ECO:0007669"/>
    <property type="project" value="UniProtKB-SubCell"/>
</dbReference>
<reference evidence="8" key="1">
    <citation type="submission" date="2016-10" db="EMBL/GenBank/DDBJ databases">
        <authorList>
            <person name="Varghese N."/>
            <person name="Submissions S."/>
        </authorList>
    </citation>
    <scope>NUCLEOTIDE SEQUENCE [LARGE SCALE GENOMIC DNA]</scope>
    <source>
        <strain evidence="8">OK042</strain>
    </source>
</reference>
<dbReference type="Proteomes" id="UP000198915">
    <property type="component" value="Unassembled WGS sequence"/>
</dbReference>
<name>A0A1I3QHM7_9BACL</name>
<feature type="transmembrane region" description="Helical" evidence="6">
    <location>
        <begin position="376"/>
        <end position="394"/>
    </location>
</feature>
<keyword evidence="8" id="KW-1185">Reference proteome</keyword>
<evidence type="ECO:0000256" key="2">
    <source>
        <dbReference type="ARBA" id="ARBA00022475"/>
    </source>
</evidence>
<dbReference type="Gene3D" id="1.20.1250.20">
    <property type="entry name" value="MFS general substrate transporter like domains"/>
    <property type="match status" value="1"/>
</dbReference>
<keyword evidence="3 6" id="KW-0812">Transmembrane</keyword>
<evidence type="ECO:0000256" key="4">
    <source>
        <dbReference type="ARBA" id="ARBA00022989"/>
    </source>
</evidence>
<dbReference type="RefSeq" id="WP_092267012.1">
    <property type="nucleotide sequence ID" value="NZ_FORT01000003.1"/>
</dbReference>
<feature type="transmembrane region" description="Helical" evidence="6">
    <location>
        <begin position="99"/>
        <end position="117"/>
    </location>
</feature>
<dbReference type="PANTHER" id="PTHR23513">
    <property type="entry name" value="INTEGRAL MEMBRANE EFFLUX PROTEIN-RELATED"/>
    <property type="match status" value="1"/>
</dbReference>
<feature type="transmembrane region" description="Helical" evidence="6">
    <location>
        <begin position="71"/>
        <end position="93"/>
    </location>
</feature>
<evidence type="ECO:0000256" key="6">
    <source>
        <dbReference type="SAM" id="Phobius"/>
    </source>
</evidence>
<evidence type="ECO:0000313" key="8">
    <source>
        <dbReference type="Proteomes" id="UP000198915"/>
    </source>
</evidence>
<dbReference type="STRING" id="1884381.SAMN05518846_10332"/>
<dbReference type="CDD" id="cd06173">
    <property type="entry name" value="MFS_MefA_like"/>
    <property type="match status" value="1"/>
</dbReference>
<evidence type="ECO:0000256" key="1">
    <source>
        <dbReference type="ARBA" id="ARBA00004651"/>
    </source>
</evidence>
<accession>A0A1I3QHM7</accession>
<feature type="transmembrane region" description="Helical" evidence="6">
    <location>
        <begin position="222"/>
        <end position="244"/>
    </location>
</feature>
<dbReference type="EMBL" id="FORT01000003">
    <property type="protein sequence ID" value="SFJ33032.1"/>
    <property type="molecule type" value="Genomic_DNA"/>
</dbReference>
<dbReference type="InterPro" id="IPR036259">
    <property type="entry name" value="MFS_trans_sf"/>
</dbReference>
<organism evidence="7 8">
    <name type="scientific">Brevibacillus centrosporus</name>
    <dbReference type="NCBI Taxonomy" id="54910"/>
    <lineage>
        <taxon>Bacteria</taxon>
        <taxon>Bacillati</taxon>
        <taxon>Bacillota</taxon>
        <taxon>Bacilli</taxon>
        <taxon>Bacillales</taxon>
        <taxon>Paenibacillaceae</taxon>
        <taxon>Brevibacillus</taxon>
    </lineage>
</organism>
<evidence type="ECO:0000256" key="3">
    <source>
        <dbReference type="ARBA" id="ARBA00022692"/>
    </source>
</evidence>
<evidence type="ECO:0000313" key="7">
    <source>
        <dbReference type="EMBL" id="SFJ33032.1"/>
    </source>
</evidence>
<dbReference type="SUPFAM" id="SSF103473">
    <property type="entry name" value="MFS general substrate transporter"/>
    <property type="match status" value="1"/>
</dbReference>
<dbReference type="GO" id="GO:0022857">
    <property type="term" value="F:transmembrane transporter activity"/>
    <property type="evidence" value="ECO:0007669"/>
    <property type="project" value="InterPro"/>
</dbReference>